<feature type="domain" description="DUF6533" evidence="2">
    <location>
        <begin position="4"/>
        <end position="49"/>
    </location>
</feature>
<feature type="non-terminal residue" evidence="3">
    <location>
        <position position="1"/>
    </location>
</feature>
<feature type="transmembrane region" description="Helical" evidence="1">
    <location>
        <begin position="236"/>
        <end position="256"/>
    </location>
</feature>
<dbReference type="EMBL" id="ML143389">
    <property type="protein sequence ID" value="TBU34109.1"/>
    <property type="molecule type" value="Genomic_DNA"/>
</dbReference>
<keyword evidence="1" id="KW-1133">Transmembrane helix</keyword>
<dbReference type="AlphaFoldDB" id="A0A4Q9N0Y8"/>
<name>A0A4Q9N0Y8_9APHY</name>
<proteinExistence type="predicted"/>
<dbReference type="Proteomes" id="UP000292957">
    <property type="component" value="Unassembled WGS sequence"/>
</dbReference>
<protein>
    <recommendedName>
        <fullName evidence="2">DUF6533 domain-containing protein</fullName>
    </recommendedName>
</protein>
<keyword evidence="1" id="KW-0472">Membrane</keyword>
<evidence type="ECO:0000313" key="3">
    <source>
        <dbReference type="EMBL" id="TBU34109.1"/>
    </source>
</evidence>
<feature type="transmembrane region" description="Helical" evidence="1">
    <location>
        <begin position="154"/>
        <end position="183"/>
    </location>
</feature>
<dbReference type="Pfam" id="PF20151">
    <property type="entry name" value="DUF6533"/>
    <property type="match status" value="1"/>
</dbReference>
<reference evidence="3" key="1">
    <citation type="submission" date="2019-01" db="EMBL/GenBank/DDBJ databases">
        <title>Draft genome sequences of three monokaryotic isolates of the white-rot basidiomycete fungus Dichomitus squalens.</title>
        <authorList>
            <consortium name="DOE Joint Genome Institute"/>
            <person name="Lopez S.C."/>
            <person name="Andreopoulos B."/>
            <person name="Pangilinan J."/>
            <person name="Lipzen A."/>
            <person name="Riley R."/>
            <person name="Ahrendt S."/>
            <person name="Ng V."/>
            <person name="Barry K."/>
            <person name="Daum C."/>
            <person name="Grigoriev I.V."/>
            <person name="Hilden K.S."/>
            <person name="Makela M.R."/>
            <person name="de Vries R.P."/>
        </authorList>
    </citation>
    <scope>NUCLEOTIDE SEQUENCE [LARGE SCALE GENOMIC DNA]</scope>
    <source>
        <strain evidence="3">OM18370.1</strain>
    </source>
</reference>
<sequence length="318" mass="34723">IENYCLVAANVLYVYDYFITLGVEVEFFWKRSFSGAALLFVANRYVTLVNVITDYLQLLPPSAFSSNKLVSGALTSTSCALYQRGGLGVVWIELLPPAVFSCLRAYALSENWPLALLILVLSLIPFGVNADYGYGLTGNVDPMFGCMDSDREPLNISIIAYLELHISLCLIIADILLIIITWVRLYRRRIFSETSNPLTFERVLIQNGTLYFIILLVMNALHLSFSLAAISGNNGYSDVTAFTPMVTSILVSRFLLDLQRAKHESQHFNADRSALVSASNAGSASVGFASRVVASIGEALAGDMDVGSPETDASNGVE</sequence>
<evidence type="ECO:0000256" key="1">
    <source>
        <dbReference type="SAM" id="Phobius"/>
    </source>
</evidence>
<dbReference type="InterPro" id="IPR045340">
    <property type="entry name" value="DUF6533"/>
</dbReference>
<keyword evidence="1" id="KW-0812">Transmembrane</keyword>
<dbReference type="OrthoDB" id="2754240at2759"/>
<organism evidence="3">
    <name type="scientific">Dichomitus squalens</name>
    <dbReference type="NCBI Taxonomy" id="114155"/>
    <lineage>
        <taxon>Eukaryota</taxon>
        <taxon>Fungi</taxon>
        <taxon>Dikarya</taxon>
        <taxon>Basidiomycota</taxon>
        <taxon>Agaricomycotina</taxon>
        <taxon>Agaricomycetes</taxon>
        <taxon>Polyporales</taxon>
        <taxon>Polyporaceae</taxon>
        <taxon>Dichomitus</taxon>
    </lineage>
</organism>
<feature type="transmembrane region" description="Helical" evidence="1">
    <location>
        <begin position="114"/>
        <end position="134"/>
    </location>
</feature>
<accession>A0A4Q9N0Y8</accession>
<gene>
    <name evidence="3" type="ORF">BD311DRAFT_651038</name>
</gene>
<evidence type="ECO:0000259" key="2">
    <source>
        <dbReference type="Pfam" id="PF20151"/>
    </source>
</evidence>
<feature type="transmembrane region" description="Helical" evidence="1">
    <location>
        <begin position="210"/>
        <end position="230"/>
    </location>
</feature>